<feature type="coiled-coil region" evidence="1">
    <location>
        <begin position="42"/>
        <end position="98"/>
    </location>
</feature>
<proteinExistence type="predicted"/>
<dbReference type="RefSeq" id="WP_216437846.1">
    <property type="nucleotide sequence ID" value="NZ_JAHLQF010000001.1"/>
</dbReference>
<dbReference type="EMBL" id="JAHLQF010000001">
    <property type="protein sequence ID" value="MBU5483468.1"/>
    <property type="molecule type" value="Genomic_DNA"/>
</dbReference>
<evidence type="ECO:0000313" key="3">
    <source>
        <dbReference type="Proteomes" id="UP000726170"/>
    </source>
</evidence>
<reference evidence="2 3" key="1">
    <citation type="submission" date="2021-06" db="EMBL/GenBank/DDBJ databases">
        <authorList>
            <person name="Sun Q."/>
            <person name="Li D."/>
        </authorList>
    </citation>
    <scope>NUCLEOTIDE SEQUENCE [LARGE SCALE GENOMIC DNA]</scope>
    <source>
        <strain evidence="2 3">MSJ-11</strain>
    </source>
</reference>
<accession>A0ABS6EE35</accession>
<feature type="coiled-coil region" evidence="1">
    <location>
        <begin position="238"/>
        <end position="352"/>
    </location>
</feature>
<evidence type="ECO:0000256" key="1">
    <source>
        <dbReference type="SAM" id="Coils"/>
    </source>
</evidence>
<gene>
    <name evidence="2" type="ORF">KQI86_03945</name>
</gene>
<feature type="coiled-coil region" evidence="1">
    <location>
        <begin position="893"/>
        <end position="1165"/>
    </location>
</feature>
<sequence>MADDLGIRLEINFEEYGKVNSKLQKLLGQLQQNNKLVIQIDNDSISNAIINIESQLNALKNQMYMSLNIDTTNLGENIDNIRNQIKELNGEINKVKSSQGATSQDNEYLPNLKSKMHEFSKDSFLDEMLKSTNEHFKPINKSIGESITSTRVLINMTHALGGSTAMLTTQLFKLKAQQLLVAASSVAMQAAITMGISVGISLLSSFIDKVMNADKHLKEFNKNITQSTKDTAKSISDVENLMKQSDKLQIDISNSKSEEERNKFKKELIEVQKNIADIMPETVSDFSDENEAIAANNDLIAEQLELKKKRKILEAEEFFDKNKNIEAQAEEYKRLKDELEELELAKANGQKTITRTIKGKDELTGEEREYTIDVDVNTALDAKYKRMEEISEIVSQANTLTLFLNKYSGTSRDLIKLETDEIKKNTYAKKENQYSMSAEPFEKLAKSFMDTKNVLAELNKAQDEYSNNSKYSESTLNSLLEKFPELLNYLNDEKALHGEIDKKIQEQKSETENAYKKMIMASDKYYQNNIGGIDKLEDRLKQHGITLSKGQREELQNAKNLAEAKIAVEQELVLNLNDLWGKYYKIQGDIFESMKLPDDDWADTLLKGTKASSLAKEGEGKDIYSQIQELTEQLQKSKEVFDEIGAEIKVPYFSSGDIDNSNSKTIDNSNSKKEIEDINLKTDRYKQLNDAIQDVQNQIESYQQINDRVYNQEKINNLEKEIDLLNKKQGLYKQLNEEQLKERVELKGSLGNQGVKFGSRGEITNYQQILSSKQSWANSLSGEAKENAKKQVENLQEEMNKYLDLTFKTYVESGKAIKEIDKLKEDIRKQQLEIKIKIHDTGAEKIKKEIDDVQYKLDILDITDKENYKVRAELINEIIYKEKEERDYRLKVIEDLENQLKSVKENSDQWTLINETTDRYKQNIKDLNISILNHTESLKRQNEEILGFVKSVEDKIIEIIRKNYEEQQKLAKESKQKEMKLEDERHKKRLENLEKEKQGLIDIVDLQLKELEEKISKDEYDKKLENLQKERNTLQQKYDSLALVDTIQGRAMREGLLKDLNDLDEKIEEEKYKRNNELKKKELEELKKNYSKDVDEKKKAEDKKYEDKKQKLEEEMKEIDKYYEGRLEKDNLYREVRQVINSGLISDVKGNLIDLNIAIEEYENKWGEGLSALGNKIKTELIDNLEKVRELLKDGVLEKINNNISESNDSNISQGKKKVYAMSNDRAVNDYTNAKEAFDGNDYEVIDISKMSEEEIKRIRINIGDVIVGVAEDKFKNNDTNSIADKIPIGKNTEKTKEEISKYLKKRSYMRSGFIAESQLAVPYRSTSNFEAVLNTSQINELTKRTVSQTASNCIPYSLLDSMNHSSNSGYSRGIEIDKLINIEGNATSDIIPKIEQAGNNAIEKLYQKMKGLGHI</sequence>
<feature type="coiled-coil region" evidence="1">
    <location>
        <begin position="778"/>
        <end position="840"/>
    </location>
</feature>
<keyword evidence="3" id="KW-1185">Reference proteome</keyword>
<name>A0ABS6EE35_9CLOT</name>
<dbReference type="Proteomes" id="UP000726170">
    <property type="component" value="Unassembled WGS sequence"/>
</dbReference>
<organism evidence="2 3">
    <name type="scientific">Clostridium mobile</name>
    <dbReference type="NCBI Taxonomy" id="2841512"/>
    <lineage>
        <taxon>Bacteria</taxon>
        <taxon>Bacillati</taxon>
        <taxon>Bacillota</taxon>
        <taxon>Clostridia</taxon>
        <taxon>Eubacteriales</taxon>
        <taxon>Clostridiaceae</taxon>
        <taxon>Clostridium</taxon>
    </lineage>
</organism>
<comment type="caution">
    <text evidence="2">The sequence shown here is derived from an EMBL/GenBank/DDBJ whole genome shotgun (WGS) entry which is preliminary data.</text>
</comment>
<evidence type="ECO:0000313" key="2">
    <source>
        <dbReference type="EMBL" id="MBU5483468.1"/>
    </source>
</evidence>
<feature type="coiled-coil region" evidence="1">
    <location>
        <begin position="678"/>
        <end position="738"/>
    </location>
</feature>
<feature type="coiled-coil region" evidence="1">
    <location>
        <begin position="533"/>
        <end position="572"/>
    </location>
</feature>
<keyword evidence="1" id="KW-0175">Coiled coil</keyword>
<protein>
    <submittedName>
        <fullName evidence="2">Uncharacterized protein</fullName>
    </submittedName>
</protein>